<feature type="region of interest" description="Disordered" evidence="1">
    <location>
        <begin position="1"/>
        <end position="35"/>
    </location>
</feature>
<evidence type="ECO:0000256" key="1">
    <source>
        <dbReference type="SAM" id="MobiDB-lite"/>
    </source>
</evidence>
<keyword evidence="3" id="KW-1185">Reference proteome</keyword>
<protein>
    <submittedName>
        <fullName evidence="2">Uncharacterized protein</fullName>
    </submittedName>
</protein>
<name>A0ABN9Q6S6_9DINO</name>
<reference evidence="2" key="1">
    <citation type="submission" date="2023-10" db="EMBL/GenBank/DDBJ databases">
        <authorList>
            <person name="Chen Y."/>
            <person name="Shah S."/>
            <person name="Dougan E. K."/>
            <person name="Thang M."/>
            <person name="Chan C."/>
        </authorList>
    </citation>
    <scope>NUCLEOTIDE SEQUENCE [LARGE SCALE GENOMIC DNA]</scope>
</reference>
<accession>A0ABN9Q6S6</accession>
<organism evidence="2 3">
    <name type="scientific">Prorocentrum cordatum</name>
    <dbReference type="NCBI Taxonomy" id="2364126"/>
    <lineage>
        <taxon>Eukaryota</taxon>
        <taxon>Sar</taxon>
        <taxon>Alveolata</taxon>
        <taxon>Dinophyceae</taxon>
        <taxon>Prorocentrales</taxon>
        <taxon>Prorocentraceae</taxon>
        <taxon>Prorocentrum</taxon>
    </lineage>
</organism>
<evidence type="ECO:0000313" key="3">
    <source>
        <dbReference type="Proteomes" id="UP001189429"/>
    </source>
</evidence>
<dbReference type="Proteomes" id="UP001189429">
    <property type="component" value="Unassembled WGS sequence"/>
</dbReference>
<feature type="non-terminal residue" evidence="2">
    <location>
        <position position="80"/>
    </location>
</feature>
<evidence type="ECO:0000313" key="2">
    <source>
        <dbReference type="EMBL" id="CAK0801462.1"/>
    </source>
</evidence>
<gene>
    <name evidence="2" type="ORF">PCOR1329_LOCUS9326</name>
</gene>
<proteinExistence type="predicted"/>
<comment type="caution">
    <text evidence="2">The sequence shown here is derived from an EMBL/GenBank/DDBJ whole genome shotgun (WGS) entry which is preliminary data.</text>
</comment>
<dbReference type="EMBL" id="CAUYUJ010002591">
    <property type="protein sequence ID" value="CAK0801462.1"/>
    <property type="molecule type" value="Genomic_DNA"/>
</dbReference>
<sequence length="80" mass="8401">MGGGAWRVHGRGGQPASERGAQGGALVQRRPLPGRSAVCPRSCFGAPGLQFSRRRSKKGKAILTNHPPPCSSLLPCSSYM</sequence>